<dbReference type="Proteomes" id="UP000317494">
    <property type="component" value="Unassembled WGS sequence"/>
</dbReference>
<dbReference type="AlphaFoldDB" id="A0A507DMF9"/>
<gene>
    <name evidence="10" type="ORF">SeLEV6574_g05019</name>
    <name evidence="11" type="ORF">SeMB42_g01288</name>
</gene>
<evidence type="ECO:0000256" key="6">
    <source>
        <dbReference type="ARBA" id="ARBA00023326"/>
    </source>
</evidence>
<keyword evidence="5 7" id="KW-0326">Glycosidase</keyword>
<evidence type="ECO:0000259" key="9">
    <source>
        <dbReference type="PROSITE" id="PS51910"/>
    </source>
</evidence>
<dbReference type="PANTHER" id="PTHR11177">
    <property type="entry name" value="CHITINASE"/>
    <property type="match status" value="1"/>
</dbReference>
<dbReference type="CDD" id="cd06548">
    <property type="entry name" value="GH18_chitinase"/>
    <property type="match status" value="1"/>
</dbReference>
<dbReference type="EMBL" id="QEAM01000220">
    <property type="protein sequence ID" value="TPX43524.1"/>
    <property type="molecule type" value="Genomic_DNA"/>
</dbReference>
<comment type="catalytic activity">
    <reaction evidence="1">
        <text>Random endo-hydrolysis of N-acetyl-beta-D-glucosaminide (1-&gt;4)-beta-linkages in chitin and chitodextrins.</text>
        <dbReference type="EC" id="3.2.1.14"/>
    </reaction>
</comment>
<proteinExistence type="inferred from homology"/>
<evidence type="ECO:0000256" key="5">
    <source>
        <dbReference type="ARBA" id="ARBA00023295"/>
    </source>
</evidence>
<keyword evidence="12" id="KW-1185">Reference proteome</keyword>
<evidence type="ECO:0000313" key="12">
    <source>
        <dbReference type="Proteomes" id="UP000317494"/>
    </source>
</evidence>
<dbReference type="InterPro" id="IPR001579">
    <property type="entry name" value="Glyco_hydro_18_chit_AS"/>
</dbReference>
<dbReference type="PROSITE" id="PS51910">
    <property type="entry name" value="GH18_2"/>
    <property type="match status" value="1"/>
</dbReference>
<dbReference type="STRING" id="286115.A0A507DMF9"/>
<evidence type="ECO:0000313" key="10">
    <source>
        <dbReference type="EMBL" id="TPX43524.1"/>
    </source>
</evidence>
<dbReference type="PANTHER" id="PTHR11177:SF317">
    <property type="entry name" value="CHITINASE 12-RELATED"/>
    <property type="match status" value="1"/>
</dbReference>
<evidence type="ECO:0000256" key="8">
    <source>
        <dbReference type="RuleBase" id="RU004453"/>
    </source>
</evidence>
<dbReference type="GO" id="GO:0006032">
    <property type="term" value="P:chitin catabolic process"/>
    <property type="evidence" value="ECO:0007669"/>
    <property type="project" value="UniProtKB-KW"/>
</dbReference>
<accession>A0A507DMF9</accession>
<dbReference type="GO" id="GO:0000272">
    <property type="term" value="P:polysaccharide catabolic process"/>
    <property type="evidence" value="ECO:0007669"/>
    <property type="project" value="UniProtKB-KW"/>
</dbReference>
<comment type="caution">
    <text evidence="11">The sequence shown here is derived from an EMBL/GenBank/DDBJ whole genome shotgun (WGS) entry which is preliminary data.</text>
</comment>
<protein>
    <submittedName>
        <fullName evidence="11">Chitinase</fullName>
    </submittedName>
</protein>
<dbReference type="InterPro" id="IPR001223">
    <property type="entry name" value="Glyco_hydro18_cat"/>
</dbReference>
<reference evidence="12 13" key="1">
    <citation type="journal article" date="2019" name="Sci. Rep.">
        <title>Comparative genomics of chytrid fungi reveal insights into the obligate biotrophic and pathogenic lifestyle of Synchytrium endobioticum.</title>
        <authorList>
            <person name="van de Vossenberg B.T.L.H."/>
            <person name="Warris S."/>
            <person name="Nguyen H.D.T."/>
            <person name="van Gent-Pelzer M.P.E."/>
            <person name="Joly D.L."/>
            <person name="van de Geest H.C."/>
            <person name="Bonants P.J.M."/>
            <person name="Smith D.S."/>
            <person name="Levesque C.A."/>
            <person name="van der Lee T.A.J."/>
        </authorList>
    </citation>
    <scope>NUCLEOTIDE SEQUENCE [LARGE SCALE GENOMIC DNA]</scope>
    <source>
        <strain evidence="10 13">LEV6574</strain>
        <strain evidence="11 12">MB42</strain>
    </source>
</reference>
<sequence length="379" mass="42176">MPVVVGYFPNWRIYSAPPYEPSDIPLHKLTHINYAFGKLEPDGTICFSDPWADIQKDFPGDSPDQPAKGCIHQLATALKGRNPAVRILLSVGGWTGSAHFSPVAANPAARHRFVHSAAQLLARYNLDGLDIDWEFPVKGGEEGNHRSPDDAKHFAFLLYELRMHFTHLSNTCLNNKYLELTIATSAAPHIYTCVNMREISQYVDFINLMTYDYAGSWTSTVQHHSALYQSTPCTHDAICTDATVRGYIAAGVPPFKLVLGIPFYGRGFTGVSSPTIGLPHKGSAKSPVSNEDCFAYDEIKHMIHHPSKCWELIHDGPSASSILYDRKAQIWIGIEDLWSVRKKVEYIKRMGLLGGMTWELSQDRGAELLSVMSMGLLGR</sequence>
<dbReference type="OrthoDB" id="73875at2759"/>
<keyword evidence="3" id="KW-0146">Chitin degradation</keyword>
<name>A0A507DMF9_9FUNG</name>
<dbReference type="GO" id="GO:0005576">
    <property type="term" value="C:extracellular region"/>
    <property type="evidence" value="ECO:0007669"/>
    <property type="project" value="TreeGrafter"/>
</dbReference>
<dbReference type="InterPro" id="IPR029070">
    <property type="entry name" value="Chitinase_insertion_sf"/>
</dbReference>
<feature type="domain" description="GH18" evidence="9">
    <location>
        <begin position="2"/>
        <end position="379"/>
    </location>
</feature>
<dbReference type="GO" id="GO:0008061">
    <property type="term" value="F:chitin binding"/>
    <property type="evidence" value="ECO:0007669"/>
    <property type="project" value="InterPro"/>
</dbReference>
<evidence type="ECO:0000256" key="1">
    <source>
        <dbReference type="ARBA" id="ARBA00000822"/>
    </source>
</evidence>
<keyword evidence="2 7" id="KW-0378">Hydrolase</keyword>
<dbReference type="EMBL" id="QEAN01000032">
    <property type="protein sequence ID" value="TPX52601.1"/>
    <property type="molecule type" value="Genomic_DNA"/>
</dbReference>
<evidence type="ECO:0000256" key="7">
    <source>
        <dbReference type="RuleBase" id="RU000489"/>
    </source>
</evidence>
<keyword evidence="4" id="KW-0119">Carbohydrate metabolism</keyword>
<dbReference type="Proteomes" id="UP000320475">
    <property type="component" value="Unassembled WGS sequence"/>
</dbReference>
<dbReference type="InterPro" id="IPR011583">
    <property type="entry name" value="Chitinase_II/V-like_cat"/>
</dbReference>
<dbReference type="InterPro" id="IPR017853">
    <property type="entry name" value="GH"/>
</dbReference>
<dbReference type="SMART" id="SM00636">
    <property type="entry name" value="Glyco_18"/>
    <property type="match status" value="1"/>
</dbReference>
<dbReference type="PROSITE" id="PS01095">
    <property type="entry name" value="GH18_1"/>
    <property type="match status" value="1"/>
</dbReference>
<dbReference type="GO" id="GO:0008843">
    <property type="term" value="F:endochitinase activity"/>
    <property type="evidence" value="ECO:0007669"/>
    <property type="project" value="UniProtKB-EC"/>
</dbReference>
<evidence type="ECO:0000256" key="2">
    <source>
        <dbReference type="ARBA" id="ARBA00022801"/>
    </source>
</evidence>
<evidence type="ECO:0000313" key="11">
    <source>
        <dbReference type="EMBL" id="TPX52601.1"/>
    </source>
</evidence>
<dbReference type="Gene3D" id="3.10.50.10">
    <property type="match status" value="1"/>
</dbReference>
<dbReference type="VEuPathDB" id="FungiDB:SeMB42_g01288"/>
<dbReference type="Gene3D" id="3.20.20.80">
    <property type="entry name" value="Glycosidases"/>
    <property type="match status" value="1"/>
</dbReference>
<comment type="similarity">
    <text evidence="8">Belongs to the glycosyl hydrolase 18 family.</text>
</comment>
<dbReference type="InterPro" id="IPR050314">
    <property type="entry name" value="Glycosyl_Hydrlase_18"/>
</dbReference>
<evidence type="ECO:0000256" key="4">
    <source>
        <dbReference type="ARBA" id="ARBA00023277"/>
    </source>
</evidence>
<organism evidence="11 12">
    <name type="scientific">Synchytrium endobioticum</name>
    <dbReference type="NCBI Taxonomy" id="286115"/>
    <lineage>
        <taxon>Eukaryota</taxon>
        <taxon>Fungi</taxon>
        <taxon>Fungi incertae sedis</taxon>
        <taxon>Chytridiomycota</taxon>
        <taxon>Chytridiomycota incertae sedis</taxon>
        <taxon>Chytridiomycetes</taxon>
        <taxon>Synchytriales</taxon>
        <taxon>Synchytriaceae</taxon>
        <taxon>Synchytrium</taxon>
    </lineage>
</organism>
<dbReference type="Pfam" id="PF00704">
    <property type="entry name" value="Glyco_hydro_18"/>
    <property type="match status" value="1"/>
</dbReference>
<keyword evidence="6" id="KW-0624">Polysaccharide degradation</keyword>
<evidence type="ECO:0000256" key="3">
    <source>
        <dbReference type="ARBA" id="ARBA00023024"/>
    </source>
</evidence>
<evidence type="ECO:0000313" key="13">
    <source>
        <dbReference type="Proteomes" id="UP000320475"/>
    </source>
</evidence>
<dbReference type="SUPFAM" id="SSF51445">
    <property type="entry name" value="(Trans)glycosidases"/>
    <property type="match status" value="1"/>
</dbReference>